<dbReference type="InterPro" id="IPR052902">
    <property type="entry name" value="ABC-2_transporter"/>
</dbReference>
<keyword evidence="8" id="KW-1185">Reference proteome</keyword>
<gene>
    <name evidence="7" type="ORF">H9Q80_16795</name>
</gene>
<dbReference type="Pfam" id="PF12698">
    <property type="entry name" value="ABC2_membrane_3"/>
    <property type="match status" value="1"/>
</dbReference>
<sequence length="401" mass="45372">MSHLKLYWKLVKSCRKPLMIYFSIFITVFFIYASFLGDSKQTTIFQEVEPDIVWVDHDQSEASNALKSYMQDIAEIKDVGDTKKDHEDALFYGFVSFIVEVPKGFEDNLLAGKDTNIACTSRPDEVNASMLEMKIESYLSTMHIYHESDPALKVSQLNEKARQSVDTKLDISMRSNEELNISQTLRSGFFNYASYIFMALTMLSVGLIMTTIFKSNLQKRDLVSPISSNKRNFSLFVANILFGSALWAVFMVVIMFLPNSDMWTLQGFFYGLNLYIYGMLCVSVGFLFSCLLSNKAHVGQALNGLTNIVSLGSAFLGGAFVPQSLISESILTISHFIPTYWYVKTNDTLANLNDFNGQQFYDILSYMGIEVLFLIACFMIALLIMRNRKTQEAFISAGEQA</sequence>
<evidence type="ECO:0000256" key="1">
    <source>
        <dbReference type="ARBA" id="ARBA00004141"/>
    </source>
</evidence>
<feature type="transmembrane region" description="Helical" evidence="5">
    <location>
        <begin position="363"/>
        <end position="385"/>
    </location>
</feature>
<dbReference type="RefSeq" id="WP_117454559.1">
    <property type="nucleotide sequence ID" value="NZ_CP060636.1"/>
</dbReference>
<dbReference type="Proteomes" id="UP000515856">
    <property type="component" value="Chromosome"/>
</dbReference>
<feature type="transmembrane region" description="Helical" evidence="5">
    <location>
        <begin position="20"/>
        <end position="37"/>
    </location>
</feature>
<evidence type="ECO:0000313" key="7">
    <source>
        <dbReference type="EMBL" id="QNM11882.1"/>
    </source>
</evidence>
<proteinExistence type="predicted"/>
<reference evidence="7 8" key="1">
    <citation type="submission" date="2020-08" db="EMBL/GenBank/DDBJ databases">
        <authorList>
            <person name="Liu C."/>
            <person name="Sun Q."/>
        </authorList>
    </citation>
    <scope>NUCLEOTIDE SEQUENCE [LARGE SCALE GENOMIC DNA]</scope>
    <source>
        <strain evidence="7 8">NSJ-61</strain>
    </source>
</reference>
<evidence type="ECO:0000256" key="4">
    <source>
        <dbReference type="ARBA" id="ARBA00023136"/>
    </source>
</evidence>
<feature type="transmembrane region" description="Helical" evidence="5">
    <location>
        <begin position="304"/>
        <end position="321"/>
    </location>
</feature>
<feature type="domain" description="ABC-2 type transporter transmembrane" evidence="6">
    <location>
        <begin position="22"/>
        <end position="383"/>
    </location>
</feature>
<dbReference type="InterPro" id="IPR013525">
    <property type="entry name" value="ABC2_TM"/>
</dbReference>
<feature type="transmembrane region" description="Helical" evidence="5">
    <location>
        <begin position="192"/>
        <end position="213"/>
    </location>
</feature>
<dbReference type="Gene3D" id="3.40.1710.10">
    <property type="entry name" value="abc type-2 transporter like domain"/>
    <property type="match status" value="1"/>
</dbReference>
<evidence type="ECO:0000256" key="5">
    <source>
        <dbReference type="SAM" id="Phobius"/>
    </source>
</evidence>
<dbReference type="EMBL" id="CP060636">
    <property type="protein sequence ID" value="QNM11882.1"/>
    <property type="molecule type" value="Genomic_DNA"/>
</dbReference>
<name>A0A7G9GM50_9FIRM</name>
<keyword evidence="4 5" id="KW-0472">Membrane</keyword>
<dbReference type="PANTHER" id="PTHR43027">
    <property type="entry name" value="DOXORUBICIN RESISTANCE ABC TRANSPORTER PERMEASE PROTEIN DRRC-RELATED"/>
    <property type="match status" value="1"/>
</dbReference>
<keyword evidence="3 5" id="KW-1133">Transmembrane helix</keyword>
<evidence type="ECO:0000256" key="2">
    <source>
        <dbReference type="ARBA" id="ARBA00022692"/>
    </source>
</evidence>
<feature type="transmembrane region" description="Helical" evidence="5">
    <location>
        <begin position="268"/>
        <end position="292"/>
    </location>
</feature>
<keyword evidence="2 5" id="KW-0812">Transmembrane</keyword>
<accession>A0A7G9GM50</accession>
<evidence type="ECO:0000259" key="6">
    <source>
        <dbReference type="Pfam" id="PF12698"/>
    </source>
</evidence>
<dbReference type="GO" id="GO:0016020">
    <property type="term" value="C:membrane"/>
    <property type="evidence" value="ECO:0007669"/>
    <property type="project" value="UniProtKB-SubCell"/>
</dbReference>
<comment type="subcellular location">
    <subcellularLocation>
        <location evidence="1">Membrane</location>
        <topology evidence="1">Multi-pass membrane protein</topology>
    </subcellularLocation>
</comment>
<protein>
    <submittedName>
        <fullName evidence="7">ABC transporter permease</fullName>
    </submittedName>
</protein>
<feature type="transmembrane region" description="Helical" evidence="5">
    <location>
        <begin position="233"/>
        <end position="256"/>
    </location>
</feature>
<organism evidence="7 8">
    <name type="scientific">[Eubacterium] hominis</name>
    <dbReference type="NCBI Taxonomy" id="2764325"/>
    <lineage>
        <taxon>Bacteria</taxon>
        <taxon>Bacillati</taxon>
        <taxon>Bacillota</taxon>
        <taxon>Erysipelotrichia</taxon>
        <taxon>Erysipelotrichales</taxon>
        <taxon>Erysipelotrichaceae</taxon>
        <taxon>Amedibacillus</taxon>
    </lineage>
</organism>
<evidence type="ECO:0000313" key="8">
    <source>
        <dbReference type="Proteomes" id="UP000515856"/>
    </source>
</evidence>
<dbReference type="GO" id="GO:0140359">
    <property type="term" value="F:ABC-type transporter activity"/>
    <property type="evidence" value="ECO:0007669"/>
    <property type="project" value="InterPro"/>
</dbReference>
<dbReference type="AlphaFoldDB" id="A0A7G9GM50"/>
<evidence type="ECO:0000256" key="3">
    <source>
        <dbReference type="ARBA" id="ARBA00022989"/>
    </source>
</evidence>
<dbReference type="KEGG" id="ehn:H9Q80_16795"/>
<dbReference type="PANTHER" id="PTHR43027:SF1">
    <property type="entry name" value="DOXORUBICIN RESISTANCE ABC TRANSPORTER PERMEASE PROTEIN DRRC-RELATED"/>
    <property type="match status" value="1"/>
</dbReference>